<keyword evidence="2" id="KW-1185">Reference proteome</keyword>
<reference evidence="2" key="1">
    <citation type="submission" date="2014-09" db="EMBL/GenBank/DDBJ databases">
        <authorList>
            <person name="Mudge J."/>
            <person name="Ramaraj T."/>
            <person name="Lindquist I.E."/>
            <person name="Bharti A.K."/>
            <person name="Sundararajan A."/>
            <person name="Cameron C.T."/>
            <person name="Woodward J.E."/>
            <person name="May G.D."/>
            <person name="Brubaker C."/>
            <person name="Broadhvest J."/>
            <person name="Wilkins T.A."/>
        </authorList>
    </citation>
    <scope>NUCLEOTIDE SEQUENCE</scope>
    <source>
        <strain evidence="2">cv. AKA8401</strain>
    </source>
</reference>
<proteinExistence type="predicted"/>
<dbReference type="AlphaFoldDB" id="A0A0B0MS75"/>
<comment type="caution">
    <text evidence="1">The sequence shown here is derived from an EMBL/GenBank/DDBJ whole genome shotgun (WGS) entry which is preliminary data.</text>
</comment>
<accession>A0A0B0MS75</accession>
<gene>
    <name evidence="1" type="ORF">F383_25374</name>
</gene>
<dbReference type="EMBL" id="JRRC01257065">
    <property type="protein sequence ID" value="KHG02309.1"/>
    <property type="molecule type" value="Genomic_DNA"/>
</dbReference>
<protein>
    <submittedName>
        <fullName evidence="1">Uncharacterized protein</fullName>
    </submittedName>
</protein>
<organism evidence="1 2">
    <name type="scientific">Gossypium arboreum</name>
    <name type="common">Tree cotton</name>
    <name type="synonym">Gossypium nanking</name>
    <dbReference type="NCBI Taxonomy" id="29729"/>
    <lineage>
        <taxon>Eukaryota</taxon>
        <taxon>Viridiplantae</taxon>
        <taxon>Streptophyta</taxon>
        <taxon>Embryophyta</taxon>
        <taxon>Tracheophyta</taxon>
        <taxon>Spermatophyta</taxon>
        <taxon>Magnoliopsida</taxon>
        <taxon>eudicotyledons</taxon>
        <taxon>Gunneridae</taxon>
        <taxon>Pentapetalae</taxon>
        <taxon>rosids</taxon>
        <taxon>malvids</taxon>
        <taxon>Malvales</taxon>
        <taxon>Malvaceae</taxon>
        <taxon>Malvoideae</taxon>
        <taxon>Gossypium</taxon>
    </lineage>
</organism>
<sequence>MGIPLQNSPFSLTSFYFQSVSLTLSLSAYFSAESGTLPTR</sequence>
<evidence type="ECO:0000313" key="1">
    <source>
        <dbReference type="EMBL" id="KHG02309.1"/>
    </source>
</evidence>
<evidence type="ECO:0000313" key="2">
    <source>
        <dbReference type="Proteomes" id="UP000032142"/>
    </source>
</evidence>
<name>A0A0B0MS75_GOSAR</name>
<dbReference type="Proteomes" id="UP000032142">
    <property type="component" value="Unassembled WGS sequence"/>
</dbReference>